<accession>A0A2K5C5X8</accession>
<organism evidence="1 2">
    <name type="scientific">Aotus nancymaae</name>
    <name type="common">Ma's night monkey</name>
    <dbReference type="NCBI Taxonomy" id="37293"/>
    <lineage>
        <taxon>Eukaryota</taxon>
        <taxon>Metazoa</taxon>
        <taxon>Chordata</taxon>
        <taxon>Craniata</taxon>
        <taxon>Vertebrata</taxon>
        <taxon>Euteleostomi</taxon>
        <taxon>Mammalia</taxon>
        <taxon>Eutheria</taxon>
        <taxon>Euarchontoglires</taxon>
        <taxon>Primates</taxon>
        <taxon>Haplorrhini</taxon>
        <taxon>Platyrrhini</taxon>
        <taxon>Aotidae</taxon>
        <taxon>Aotus</taxon>
    </lineage>
</organism>
<name>A0A2K5C5X8_AOTNA</name>
<reference evidence="1" key="1">
    <citation type="submission" date="2025-08" db="UniProtKB">
        <authorList>
            <consortium name="Ensembl"/>
        </authorList>
    </citation>
    <scope>IDENTIFICATION</scope>
</reference>
<dbReference type="Proteomes" id="UP000233020">
    <property type="component" value="Unplaced"/>
</dbReference>
<evidence type="ECO:0000313" key="2">
    <source>
        <dbReference type="Proteomes" id="UP000233020"/>
    </source>
</evidence>
<proteinExistence type="predicted"/>
<dbReference type="GeneTree" id="ENSGT00390000006237"/>
<dbReference type="OMA" id="GQERWLI"/>
<reference evidence="1" key="2">
    <citation type="submission" date="2025-09" db="UniProtKB">
        <authorList>
            <consortium name="Ensembl"/>
        </authorList>
    </citation>
    <scope>IDENTIFICATION</scope>
</reference>
<dbReference type="AlphaFoldDB" id="A0A2K5C5X8"/>
<keyword evidence="2" id="KW-1185">Reference proteome</keyword>
<dbReference type="InterPro" id="IPR031773">
    <property type="entry name" value="DUF4741"/>
</dbReference>
<dbReference type="Pfam" id="PF15897">
    <property type="entry name" value="DUF4741"/>
    <property type="match status" value="1"/>
</dbReference>
<protein>
    <submittedName>
        <fullName evidence="1">Uncharacterized protein</fullName>
    </submittedName>
</protein>
<evidence type="ECO:0000313" key="1">
    <source>
        <dbReference type="Ensembl" id="ENSANAP00000004111.1"/>
    </source>
</evidence>
<sequence length="132" mass="14150">MGSAKGLWKERPSAHASECCSTTACPAASVLLVWGKLQNLCTGRHPSLSARAQWAGPGASREDGTFWTECVEQEQRSQEDQGADLISHAGLKADNWRESSTWASEVGHRRPQCTPALNLTCSHPHPVGGTVA</sequence>
<dbReference type="Ensembl" id="ENSANAT00000021844.1">
    <property type="protein sequence ID" value="ENSANAP00000004111.1"/>
    <property type="gene ID" value="ENSANAG00000020147.1"/>
</dbReference>